<evidence type="ECO:0000313" key="7">
    <source>
        <dbReference type="Proteomes" id="UP000294543"/>
    </source>
</evidence>
<dbReference type="InterPro" id="IPR052032">
    <property type="entry name" value="ATP-dep_AA_Ligase"/>
</dbReference>
<dbReference type="PROSITE" id="PS50975">
    <property type="entry name" value="ATP_GRASP"/>
    <property type="match status" value="1"/>
</dbReference>
<keyword evidence="1" id="KW-0436">Ligase</keyword>
<evidence type="ECO:0000256" key="1">
    <source>
        <dbReference type="ARBA" id="ARBA00022598"/>
    </source>
</evidence>
<evidence type="ECO:0000259" key="5">
    <source>
        <dbReference type="PROSITE" id="PS50975"/>
    </source>
</evidence>
<proteinExistence type="predicted"/>
<keyword evidence="3 4" id="KW-0067">ATP-binding</keyword>
<dbReference type="InterPro" id="IPR011761">
    <property type="entry name" value="ATP-grasp"/>
</dbReference>
<comment type="caution">
    <text evidence="6">The sequence shown here is derived from an EMBL/GenBank/DDBJ whole genome shotgun (WGS) entry which is preliminary data.</text>
</comment>
<keyword evidence="2 4" id="KW-0547">Nucleotide-binding</keyword>
<accession>A0A4V2YF03</accession>
<dbReference type="AlphaFoldDB" id="A0A4V2YF03"/>
<name>A0A4V2YF03_9ACTN</name>
<organism evidence="6 7">
    <name type="scientific">Nonomuraea diastatica</name>
    <dbReference type="NCBI Taxonomy" id="1848329"/>
    <lineage>
        <taxon>Bacteria</taxon>
        <taxon>Bacillati</taxon>
        <taxon>Actinomycetota</taxon>
        <taxon>Actinomycetes</taxon>
        <taxon>Streptosporangiales</taxon>
        <taxon>Streptosporangiaceae</taxon>
        <taxon>Nonomuraea</taxon>
    </lineage>
</organism>
<feature type="domain" description="ATP-grasp" evidence="5">
    <location>
        <begin position="121"/>
        <end position="318"/>
    </location>
</feature>
<dbReference type="RefSeq" id="WP_132509096.1">
    <property type="nucleotide sequence ID" value="NZ_SMKP01000037.1"/>
</dbReference>
<dbReference type="PANTHER" id="PTHR43585">
    <property type="entry name" value="FUMIPYRROLE BIOSYNTHESIS PROTEIN C"/>
    <property type="match status" value="1"/>
</dbReference>
<protein>
    <submittedName>
        <fullName evidence="6">ATP-grasp domain-containing protein</fullName>
    </submittedName>
</protein>
<dbReference type="Gene3D" id="3.30.470.20">
    <property type="entry name" value="ATP-grasp fold, B domain"/>
    <property type="match status" value="1"/>
</dbReference>
<reference evidence="6 7" key="1">
    <citation type="submission" date="2019-03" db="EMBL/GenBank/DDBJ databases">
        <title>Draft genome sequences of novel Actinobacteria.</title>
        <authorList>
            <person name="Sahin N."/>
            <person name="Ay H."/>
            <person name="Saygin H."/>
        </authorList>
    </citation>
    <scope>NUCLEOTIDE SEQUENCE [LARGE SCALE GENOMIC DNA]</scope>
    <source>
        <strain evidence="6 7">KC712</strain>
    </source>
</reference>
<dbReference type="GO" id="GO:0046872">
    <property type="term" value="F:metal ion binding"/>
    <property type="evidence" value="ECO:0007669"/>
    <property type="project" value="InterPro"/>
</dbReference>
<evidence type="ECO:0000256" key="3">
    <source>
        <dbReference type="ARBA" id="ARBA00022840"/>
    </source>
</evidence>
<dbReference type="GO" id="GO:0016874">
    <property type="term" value="F:ligase activity"/>
    <property type="evidence" value="ECO:0007669"/>
    <property type="project" value="UniProtKB-KW"/>
</dbReference>
<dbReference type="SUPFAM" id="SSF56059">
    <property type="entry name" value="Glutathione synthetase ATP-binding domain-like"/>
    <property type="match status" value="1"/>
</dbReference>
<evidence type="ECO:0000313" key="6">
    <source>
        <dbReference type="EMBL" id="TDD21247.1"/>
    </source>
</evidence>
<dbReference type="Pfam" id="PF13535">
    <property type="entry name" value="ATP-grasp_4"/>
    <property type="match status" value="1"/>
</dbReference>
<keyword evidence="7" id="KW-1185">Reference proteome</keyword>
<sequence>MDHAAETPAPLLAVLHDVGSASAMQIAVSARGLCELVFLADRSLPHVAEQLPLMRDLAEVVDITGLPWQQVCKEVIALRPSGVMTCAEHQIVGAAALARACGTPGHDEAVARDLTDKLRQREVLAERGVQSTACVPLYGPEDVAAAGELVGFPAVLKPRHGAASVDTCRVESAAEGTAVARRFEVGPDRPFVLEELLPDGPARTPLGDYVSVESVVQAGEISTFGITGSFPLAAPFRETGKAIPAMVTPEEAEQITALAHAAITALGVRDSLCHTEVKLTPQGPRIIEVNGRLGGWVGELTLRATGVDMVRAAMSVALGRPAELPSGTAPERVVFQYFVVCPQDTSEMVSIAPLEALAELPAVEWVETRVRDGQRISWRLGSLQQLAVLRGTVGRHEELVELVAAAALAVKRACR</sequence>
<dbReference type="Proteomes" id="UP000294543">
    <property type="component" value="Unassembled WGS sequence"/>
</dbReference>
<evidence type="ECO:0000256" key="4">
    <source>
        <dbReference type="PROSITE-ProRule" id="PRU00409"/>
    </source>
</evidence>
<dbReference type="PANTHER" id="PTHR43585:SF2">
    <property type="entry name" value="ATP-GRASP ENZYME FSQD"/>
    <property type="match status" value="1"/>
</dbReference>
<gene>
    <name evidence="6" type="ORF">E1294_15505</name>
</gene>
<evidence type="ECO:0000256" key="2">
    <source>
        <dbReference type="ARBA" id="ARBA00022741"/>
    </source>
</evidence>
<dbReference type="GO" id="GO:0005524">
    <property type="term" value="F:ATP binding"/>
    <property type="evidence" value="ECO:0007669"/>
    <property type="project" value="UniProtKB-UniRule"/>
</dbReference>
<dbReference type="EMBL" id="SMKP01000037">
    <property type="protein sequence ID" value="TDD21247.1"/>
    <property type="molecule type" value="Genomic_DNA"/>
</dbReference>
<dbReference type="OrthoDB" id="24041at2"/>